<evidence type="ECO:0000256" key="4">
    <source>
        <dbReference type="SAM" id="SignalP"/>
    </source>
</evidence>
<dbReference type="PANTHER" id="PTHR12072:SF4">
    <property type="entry name" value="CWF19-LIKE PROTEIN 1"/>
    <property type="match status" value="1"/>
</dbReference>
<dbReference type="OMA" id="DITIAFI"/>
<dbReference type="GO" id="GO:0061632">
    <property type="term" value="F:RNA lariat debranching enzyme activator activity"/>
    <property type="evidence" value="ECO:0007669"/>
    <property type="project" value="TreeGrafter"/>
</dbReference>
<dbReference type="Pfam" id="PF04677">
    <property type="entry name" value="CwfJ_C_1"/>
    <property type="match status" value="1"/>
</dbReference>
<feature type="domain" description="Cwf19-like C-terminal" evidence="6">
    <location>
        <begin position="451"/>
        <end position="574"/>
    </location>
</feature>
<evidence type="ECO:0000259" key="5">
    <source>
        <dbReference type="Pfam" id="PF04676"/>
    </source>
</evidence>
<protein>
    <recommendedName>
        <fullName evidence="9">CWF19-like protein DRN1</fullName>
    </recommendedName>
</protein>
<feature type="domain" description="Cwf19-like protein C-terminal" evidence="5">
    <location>
        <begin position="622"/>
        <end position="698"/>
    </location>
</feature>
<dbReference type="PANTHER" id="PTHR12072">
    <property type="entry name" value="CWF19, CELL CYCLE CONTROL PROTEIN"/>
    <property type="match status" value="1"/>
</dbReference>
<dbReference type="Pfam" id="PF04676">
    <property type="entry name" value="CwfJ_C_2"/>
    <property type="match status" value="1"/>
</dbReference>
<evidence type="ECO:0000256" key="1">
    <source>
        <dbReference type="ARBA" id="ARBA00022729"/>
    </source>
</evidence>
<dbReference type="AlphaFoldDB" id="A0A1V2LBV0"/>
<evidence type="ECO:0000256" key="2">
    <source>
        <dbReference type="ARBA" id="ARBA00023180"/>
    </source>
</evidence>
<reference evidence="8" key="1">
    <citation type="journal article" date="2017" name="Genome Announc.">
        <title>Genome sequences of Cyberlindnera fabianii 65, Pichia kudriavzevii 129, and Saccharomyces cerevisiae 131 isolated from fermented masau fruits in Zimbabwe.</title>
        <authorList>
            <person name="van Rijswijck I.M.H."/>
            <person name="Derks M.F.L."/>
            <person name="Abee T."/>
            <person name="de Ridder D."/>
            <person name="Smid E.J."/>
        </authorList>
    </citation>
    <scope>NUCLEOTIDE SEQUENCE [LARGE SCALE GENOMIC DNA]</scope>
    <source>
        <strain evidence="8">65</strain>
    </source>
</reference>
<comment type="caution">
    <text evidence="7">The sequence shown here is derived from an EMBL/GenBank/DDBJ whole genome shotgun (WGS) entry which is preliminary data.</text>
</comment>
<proteinExistence type="predicted"/>
<evidence type="ECO:0000259" key="6">
    <source>
        <dbReference type="Pfam" id="PF04677"/>
    </source>
</evidence>
<keyword evidence="1 4" id="KW-0732">Signal</keyword>
<dbReference type="Proteomes" id="UP000189513">
    <property type="component" value="Unassembled WGS sequence"/>
</dbReference>
<keyword evidence="2" id="KW-0325">Glycoprotein</keyword>
<evidence type="ECO:0000313" key="8">
    <source>
        <dbReference type="Proteomes" id="UP000189513"/>
    </source>
</evidence>
<gene>
    <name evidence="7" type="ORF">BON22_0515</name>
</gene>
<dbReference type="InterPro" id="IPR025928">
    <property type="entry name" value="Flocculin_t3_rpt"/>
</dbReference>
<feature type="chain" id="PRO_5010690184" description="CWF19-like protein DRN1" evidence="4">
    <location>
        <begin position="19"/>
        <end position="701"/>
    </location>
</feature>
<keyword evidence="8" id="KW-1185">Reference proteome</keyword>
<dbReference type="InterPro" id="IPR006768">
    <property type="entry name" value="Cwf19-like_C_dom-1"/>
</dbReference>
<dbReference type="InterPro" id="IPR036265">
    <property type="entry name" value="HIT-like_sf"/>
</dbReference>
<name>A0A1V2LBV0_CYBFA</name>
<dbReference type="STRING" id="36022.A0A1V2LBV0"/>
<evidence type="ECO:0000313" key="7">
    <source>
        <dbReference type="EMBL" id="ONH69357.1"/>
    </source>
</evidence>
<dbReference type="InterPro" id="IPR006767">
    <property type="entry name" value="Cwf19-like_C_dom-2"/>
</dbReference>
<dbReference type="InterPro" id="IPR040194">
    <property type="entry name" value="Cwf19-like"/>
</dbReference>
<feature type="signal peptide" evidence="4">
    <location>
        <begin position="1"/>
        <end position="18"/>
    </location>
</feature>
<dbReference type="CDD" id="cd07380">
    <property type="entry name" value="MPP_CWF19_N"/>
    <property type="match status" value="1"/>
</dbReference>
<dbReference type="SUPFAM" id="SSF54197">
    <property type="entry name" value="HIT-like"/>
    <property type="match status" value="1"/>
</dbReference>
<evidence type="ECO:0008006" key="9">
    <source>
        <dbReference type="Google" id="ProtNLM"/>
    </source>
</evidence>
<dbReference type="EMBL" id="MPUK01000001">
    <property type="protein sequence ID" value="ONH69357.1"/>
    <property type="molecule type" value="Genomic_DNA"/>
</dbReference>
<sequence>MLLTKTAVAASLLAVASAQYSNSSTYSEPTSSEEASSSEDFIISPSSSASVVETPYITGYLQDGQPHWDIYVPGSLGPWTDVEVSGSNPGSAYVFSGVDILVDDVQVASGTFDDASYSAAYTEAIATDSALLFSTEGPATTVVTITSCSDDACVTSAVTTGVTVVTETSEGVVTEYTTYCPLTSETTGVAPGKTTATETTGAADVTTLPQLASKVNALQQKSGPFVATILIGDSMPEQRTQLTDVKFENPVYFASGANGVEYLRGEAEDIEANLSYMGHYNIFTTSDDITIAFITGDEQILEERCADILSRLEGKTIDILITYQWSNVIATEKQLFFGNTNVDKIVEKVQPKYHFAVGPSSGKFFERAPFLWDESQTVTRFISLGKFGSGEKWIYAFNLNKDANQEVPSNITSNPFLEFHNKQLNEEKQQQTTSIKRPHENDSTIAHPPKKHVKKVVVPENCFFCLSNPKLEAHMIVSIGEHAYLTIAKGPLTRPTSTMKFSGHCIIIPIAHIPALLPTEEDESVVTLPLYNEILRYQISLVKMFNSFQLSTVFFQINRTESVHFHIQAYPIAEDFLFDFEKVLNKTQNINNTKYTRSASLEFERFESTSDEKYLGIINSKKDYITFTIFHGGIDKQEVFISQLLDDKVVDLQFGRRVMAHLLQTPKRLKWDKCQQGQKVEEHETEMFKASYKDYDFTLDL</sequence>
<accession>A0A1V2LBV0</accession>
<dbReference type="VEuPathDB" id="FungiDB:BON22_0515"/>
<evidence type="ECO:0000256" key="3">
    <source>
        <dbReference type="SAM" id="MobiDB-lite"/>
    </source>
</evidence>
<organism evidence="7 8">
    <name type="scientific">Cyberlindnera fabianii</name>
    <name type="common">Yeast</name>
    <name type="synonym">Hansenula fabianii</name>
    <dbReference type="NCBI Taxonomy" id="36022"/>
    <lineage>
        <taxon>Eukaryota</taxon>
        <taxon>Fungi</taxon>
        <taxon>Dikarya</taxon>
        <taxon>Ascomycota</taxon>
        <taxon>Saccharomycotina</taxon>
        <taxon>Saccharomycetes</taxon>
        <taxon>Phaffomycetales</taxon>
        <taxon>Phaffomycetaceae</taxon>
        <taxon>Cyberlindnera</taxon>
    </lineage>
</organism>
<dbReference type="GO" id="GO:0071014">
    <property type="term" value="C:post-mRNA release spliceosomal complex"/>
    <property type="evidence" value="ECO:0007669"/>
    <property type="project" value="TreeGrafter"/>
</dbReference>
<dbReference type="Pfam" id="PF13928">
    <property type="entry name" value="Flocculin_t3"/>
    <property type="match status" value="1"/>
</dbReference>
<feature type="region of interest" description="Disordered" evidence="3">
    <location>
        <begin position="427"/>
        <end position="447"/>
    </location>
</feature>
<dbReference type="GO" id="GO:0000398">
    <property type="term" value="P:mRNA splicing, via spliceosome"/>
    <property type="evidence" value="ECO:0007669"/>
    <property type="project" value="TreeGrafter"/>
</dbReference>